<protein>
    <submittedName>
        <fullName evidence="3">Uncharacterized protein</fullName>
    </submittedName>
</protein>
<dbReference type="EnsemblMetazoa" id="AMAM020905-RA">
    <property type="protein sequence ID" value="AMAM020905-PA"/>
    <property type="gene ID" value="AMAM020905"/>
</dbReference>
<evidence type="ECO:0000256" key="2">
    <source>
        <dbReference type="SAM" id="MobiDB-lite"/>
    </source>
</evidence>
<reference evidence="4" key="1">
    <citation type="submission" date="2013-09" db="EMBL/GenBank/DDBJ databases">
        <title>The Genome Sequence of Anopheles maculatus species B.</title>
        <authorList>
            <consortium name="The Broad Institute Genomics Platform"/>
            <person name="Neafsey D.E."/>
            <person name="Besansky N."/>
            <person name="Howell P."/>
            <person name="Walton C."/>
            <person name="Young S.K."/>
            <person name="Zeng Q."/>
            <person name="Gargeya S."/>
            <person name="Fitzgerald M."/>
            <person name="Haas B."/>
            <person name="Abouelleil A."/>
            <person name="Allen A.W."/>
            <person name="Alvarado L."/>
            <person name="Arachchi H.M."/>
            <person name="Berlin A.M."/>
            <person name="Chapman S.B."/>
            <person name="Gainer-Dewar J."/>
            <person name="Goldberg J."/>
            <person name="Griggs A."/>
            <person name="Gujja S."/>
            <person name="Hansen M."/>
            <person name="Howarth C."/>
            <person name="Imamovic A."/>
            <person name="Ireland A."/>
            <person name="Larimer J."/>
            <person name="McCowan C."/>
            <person name="Murphy C."/>
            <person name="Pearson M."/>
            <person name="Poon T.W."/>
            <person name="Priest M."/>
            <person name="Roberts A."/>
            <person name="Saif S."/>
            <person name="Shea T."/>
            <person name="Sisk P."/>
            <person name="Sykes S."/>
            <person name="Wortman J."/>
            <person name="Nusbaum C."/>
            <person name="Birren B."/>
        </authorList>
    </citation>
    <scope>NUCLEOTIDE SEQUENCE [LARGE SCALE GENOMIC DNA]</scope>
    <source>
        <strain evidence="4">maculatus3</strain>
    </source>
</reference>
<keyword evidence="1" id="KW-0175">Coiled coil</keyword>
<proteinExistence type="predicted"/>
<accession>A0A182T6Z9</accession>
<name>A0A182T6Z9_9DIPT</name>
<feature type="region of interest" description="Disordered" evidence="2">
    <location>
        <begin position="1"/>
        <end position="20"/>
    </location>
</feature>
<dbReference type="VEuPathDB" id="VectorBase:AMAM020905"/>
<organism evidence="3 4">
    <name type="scientific">Anopheles maculatus</name>
    <dbReference type="NCBI Taxonomy" id="74869"/>
    <lineage>
        <taxon>Eukaryota</taxon>
        <taxon>Metazoa</taxon>
        <taxon>Ecdysozoa</taxon>
        <taxon>Arthropoda</taxon>
        <taxon>Hexapoda</taxon>
        <taxon>Insecta</taxon>
        <taxon>Pterygota</taxon>
        <taxon>Neoptera</taxon>
        <taxon>Endopterygota</taxon>
        <taxon>Diptera</taxon>
        <taxon>Nematocera</taxon>
        <taxon>Culicoidea</taxon>
        <taxon>Culicidae</taxon>
        <taxon>Anophelinae</taxon>
        <taxon>Anopheles</taxon>
        <taxon>Anopheles maculatus group</taxon>
    </lineage>
</organism>
<feature type="compositionally biased region" description="Polar residues" evidence="2">
    <location>
        <begin position="8"/>
        <end position="17"/>
    </location>
</feature>
<evidence type="ECO:0000313" key="3">
    <source>
        <dbReference type="EnsemblMetazoa" id="AMAM020905-PA"/>
    </source>
</evidence>
<evidence type="ECO:0000256" key="1">
    <source>
        <dbReference type="SAM" id="Coils"/>
    </source>
</evidence>
<reference evidence="3" key="2">
    <citation type="submission" date="2020-05" db="UniProtKB">
        <authorList>
            <consortium name="EnsemblMetazoa"/>
        </authorList>
    </citation>
    <scope>IDENTIFICATION</scope>
    <source>
        <strain evidence="3">maculatus3</strain>
    </source>
</reference>
<dbReference type="Proteomes" id="UP000075901">
    <property type="component" value="Unassembled WGS sequence"/>
</dbReference>
<sequence>MKDELERLQTSIASQQNRECRSETTVAELKRQLVDMQSKIKIAQKQRSELEAELEAEKNICHTKKHALQLTTDELANASAVINNLNKENVKLQSKIDLRTEIAMRQEKLLLEKEKQIVELGNTVAAIQQEHMKTRSSNEEFAETVKRIKETTDLIEEKYRKNLAI</sequence>
<feature type="coiled-coil region" evidence="1">
    <location>
        <begin position="26"/>
        <end position="130"/>
    </location>
</feature>
<keyword evidence="4" id="KW-1185">Reference proteome</keyword>
<evidence type="ECO:0000313" key="4">
    <source>
        <dbReference type="Proteomes" id="UP000075901"/>
    </source>
</evidence>
<dbReference type="AlphaFoldDB" id="A0A182T6Z9"/>